<evidence type="ECO:0000313" key="2">
    <source>
        <dbReference type="Proteomes" id="UP000340077"/>
    </source>
</evidence>
<dbReference type="AlphaFoldDB" id="A0A5M3PIL8"/>
<name>A0A5M3PIL8_9GAMM</name>
<comment type="caution">
    <text evidence="1">The sequence shown here is derived from an EMBL/GenBank/DDBJ whole genome shotgun (WGS) entry which is preliminary data.</text>
</comment>
<organism evidence="1 2">
    <name type="scientific">Marinobacter salsuginis</name>
    <dbReference type="NCBI Taxonomy" id="418719"/>
    <lineage>
        <taxon>Bacteria</taxon>
        <taxon>Pseudomonadati</taxon>
        <taxon>Pseudomonadota</taxon>
        <taxon>Gammaproteobacteria</taxon>
        <taxon>Pseudomonadales</taxon>
        <taxon>Marinobacteraceae</taxon>
        <taxon>Marinobacter</taxon>
    </lineage>
</organism>
<dbReference type="EMBL" id="BGZH01000001">
    <property type="protein sequence ID" value="GBO82678.1"/>
    <property type="molecule type" value="Genomic_DNA"/>
</dbReference>
<proteinExistence type="predicted"/>
<protein>
    <submittedName>
        <fullName evidence="1">Uncharacterized protein</fullName>
    </submittedName>
</protein>
<gene>
    <name evidence="1" type="ORF">MS5N3_01290</name>
</gene>
<dbReference type="Proteomes" id="UP000340077">
    <property type="component" value="Unassembled WGS sequence"/>
</dbReference>
<accession>A0A5M3PIL8</accession>
<keyword evidence="2" id="KW-1185">Reference proteome</keyword>
<sequence>MGRRGDTRSCPVPGNQYLMNPLRSLFSRTNGHEGTGNVPDHVVQKGIGLHVYYDKVLFPGYRNPLEKPDGRPGLTAGGPKGGEIMFPGKYLRRIMHALGIEGTKCPANLPSLNAGAHGVVINDVSVTPVRGRKPGMKIANAISGPMN</sequence>
<reference evidence="1 2" key="1">
    <citation type="journal article" date="2019" name="J. Gen. Appl. Microbiol.">
        <title>Aerobic degradation of cis-dichloroethene by the marine bacterium Marinobacter salsuginis strain 5N-3.</title>
        <authorList>
            <person name="Inoue Y."/>
            <person name="Fukunaga Y."/>
            <person name="Katsumata H."/>
            <person name="Ohji S."/>
            <person name="Hosoyama A."/>
            <person name="Mori K."/>
            <person name="Ando K."/>
        </authorList>
    </citation>
    <scope>NUCLEOTIDE SEQUENCE [LARGE SCALE GENOMIC DNA]</scope>
    <source>
        <strain evidence="1 2">5N-3</strain>
    </source>
</reference>
<evidence type="ECO:0000313" key="1">
    <source>
        <dbReference type="EMBL" id="GBO82678.1"/>
    </source>
</evidence>